<dbReference type="EMBL" id="CM023488">
    <property type="protein sequence ID" value="KAH6924487.1"/>
    <property type="molecule type" value="Genomic_DNA"/>
</dbReference>
<organism evidence="1 2">
    <name type="scientific">Hyalomma asiaticum</name>
    <name type="common">Tick</name>
    <dbReference type="NCBI Taxonomy" id="266040"/>
    <lineage>
        <taxon>Eukaryota</taxon>
        <taxon>Metazoa</taxon>
        <taxon>Ecdysozoa</taxon>
        <taxon>Arthropoda</taxon>
        <taxon>Chelicerata</taxon>
        <taxon>Arachnida</taxon>
        <taxon>Acari</taxon>
        <taxon>Parasitiformes</taxon>
        <taxon>Ixodida</taxon>
        <taxon>Ixodoidea</taxon>
        <taxon>Ixodidae</taxon>
        <taxon>Hyalomminae</taxon>
        <taxon>Hyalomma</taxon>
    </lineage>
</organism>
<comment type="caution">
    <text evidence="1">The sequence shown here is derived from an EMBL/GenBank/DDBJ whole genome shotgun (WGS) entry which is preliminary data.</text>
</comment>
<keyword evidence="2" id="KW-1185">Reference proteome</keyword>
<evidence type="ECO:0000313" key="2">
    <source>
        <dbReference type="Proteomes" id="UP000821845"/>
    </source>
</evidence>
<sequence>MEEEDADMTQTRKAFYALVGFTFLLIVIVTAFLHDEDDQRNAMLGVALASEGFHLAPQVRQRLPGDRRVNISAPEWSVLKECEEPREVFFIISSEASDWISRADIRDTLLEHRVTKMLRWTGAFFVHESREPLVADWIEVEGQATGDLIMLPSGRTGSARAFNEFHVAVRWVMEHCAKVRYVIKIKTNVMVHPTGLYRFLRRMDRNGLDAVLCDMRGSSRLHPDTEVAVSVAKSKFFVGAYQLYCAGSVTMASLKMLRDLDRAMAPLEPGKVAVHKLPLRQNEDASLQIKHVAVGGISHISLDSGWDCTFVKLKRTSVRRLDRYASWYFAVWKDLVWNKPRFKNLLSGPRHKNSTLWKQLDS</sequence>
<accession>A0ACB7RUC2</accession>
<reference evidence="1" key="1">
    <citation type="submission" date="2020-05" db="EMBL/GenBank/DDBJ databases">
        <title>Large-scale comparative analyses of tick genomes elucidate their genetic diversity and vector capacities.</title>
        <authorList>
            <person name="Jia N."/>
            <person name="Wang J."/>
            <person name="Shi W."/>
            <person name="Du L."/>
            <person name="Sun Y."/>
            <person name="Zhan W."/>
            <person name="Jiang J."/>
            <person name="Wang Q."/>
            <person name="Zhang B."/>
            <person name="Ji P."/>
            <person name="Sakyi L.B."/>
            <person name="Cui X."/>
            <person name="Yuan T."/>
            <person name="Jiang B."/>
            <person name="Yang W."/>
            <person name="Lam T.T.-Y."/>
            <person name="Chang Q."/>
            <person name="Ding S."/>
            <person name="Wang X."/>
            <person name="Zhu J."/>
            <person name="Ruan X."/>
            <person name="Zhao L."/>
            <person name="Wei J."/>
            <person name="Que T."/>
            <person name="Du C."/>
            <person name="Cheng J."/>
            <person name="Dai P."/>
            <person name="Han X."/>
            <person name="Huang E."/>
            <person name="Gao Y."/>
            <person name="Liu J."/>
            <person name="Shao H."/>
            <person name="Ye R."/>
            <person name="Li L."/>
            <person name="Wei W."/>
            <person name="Wang X."/>
            <person name="Wang C."/>
            <person name="Yang T."/>
            <person name="Huo Q."/>
            <person name="Li W."/>
            <person name="Guo W."/>
            <person name="Chen H."/>
            <person name="Zhou L."/>
            <person name="Ni X."/>
            <person name="Tian J."/>
            <person name="Zhou Y."/>
            <person name="Sheng Y."/>
            <person name="Liu T."/>
            <person name="Pan Y."/>
            <person name="Xia L."/>
            <person name="Li J."/>
            <person name="Zhao F."/>
            <person name="Cao W."/>
        </authorList>
    </citation>
    <scope>NUCLEOTIDE SEQUENCE</scope>
    <source>
        <strain evidence="1">Hyas-2018</strain>
    </source>
</reference>
<gene>
    <name evidence="1" type="ORF">HPB50_018950</name>
</gene>
<name>A0ACB7RUC2_HYAAI</name>
<proteinExistence type="predicted"/>
<evidence type="ECO:0000313" key="1">
    <source>
        <dbReference type="EMBL" id="KAH6924487.1"/>
    </source>
</evidence>
<protein>
    <submittedName>
        <fullName evidence="1">Uncharacterized protein</fullName>
    </submittedName>
</protein>
<dbReference type="Proteomes" id="UP000821845">
    <property type="component" value="Chromosome 8"/>
</dbReference>